<dbReference type="SUPFAM" id="SSF54523">
    <property type="entry name" value="Pili subunits"/>
    <property type="match status" value="1"/>
</dbReference>
<evidence type="ECO:0000313" key="9">
    <source>
        <dbReference type="EMBL" id="EFE49587.1"/>
    </source>
</evidence>
<dbReference type="NCBIfam" id="TIGR02532">
    <property type="entry name" value="IV_pilin_GFxxxE"/>
    <property type="match status" value="1"/>
</dbReference>
<reference evidence="9 10" key="1">
    <citation type="submission" date="2010-02" db="EMBL/GenBank/DDBJ databases">
        <authorList>
            <person name="Weinstock G."/>
            <person name="Sodergren E."/>
            <person name="Clifton S."/>
            <person name="Fulton L."/>
            <person name="Fulton B."/>
            <person name="Courtney L."/>
            <person name="Fronick C."/>
            <person name="Harrison M."/>
            <person name="Strong C."/>
            <person name="Farmer C."/>
            <person name="Delahaunty K."/>
            <person name="Markovic C."/>
            <person name="Hall O."/>
            <person name="Minx P."/>
            <person name="Tomlinson C."/>
            <person name="Mitreva M."/>
            <person name="Nelson J."/>
            <person name="Hou S."/>
            <person name="Wollam A."/>
            <person name="Pepin K.H."/>
            <person name="Johnson M."/>
            <person name="Bhonagiri V."/>
            <person name="Zhang X."/>
            <person name="Suruliraj S."/>
            <person name="Warren W."/>
            <person name="Chinwalla A."/>
            <person name="Mardis E.R."/>
            <person name="Wilson R.K."/>
        </authorList>
    </citation>
    <scope>NUCLEOTIDE SEQUENCE [LARGE SCALE GENOMIC DNA]</scope>
    <source>
        <strain evidence="9 10">ATCC 29315</strain>
    </source>
</reference>
<dbReference type="PROSITE" id="PS00409">
    <property type="entry name" value="PROKAR_NTER_METHYL"/>
    <property type="match status" value="1"/>
</dbReference>
<evidence type="ECO:0000256" key="5">
    <source>
        <dbReference type="ARBA" id="ARBA00023157"/>
    </source>
</evidence>
<comment type="subunit">
    <text evidence="2">The pili are polar flexible filaments of about 5.4 nanometers diameter and 2.5 micrometers average length; they consist of only a single polypeptide chain arranged in a helical configuration of five subunits per turn in the assembled pilus.</text>
</comment>
<dbReference type="AlphaFoldDB" id="D4DRI5"/>
<dbReference type="Gene3D" id="3.30.700.10">
    <property type="entry name" value="Glycoprotein, Type 4 Pilin"/>
    <property type="match status" value="1"/>
</dbReference>
<dbReference type="Pfam" id="PF00114">
    <property type="entry name" value="Pilin"/>
    <property type="match status" value="1"/>
</dbReference>
<feature type="transmembrane region" description="Helical" evidence="8">
    <location>
        <begin position="21"/>
        <end position="42"/>
    </location>
</feature>
<comment type="caution">
    <text evidence="9">The sequence shown here is derived from an EMBL/GenBank/DDBJ whole genome shotgun (WGS) entry which is preliminary data.</text>
</comment>
<keyword evidence="5" id="KW-1015">Disulfide bond</keyword>
<evidence type="ECO:0000256" key="1">
    <source>
        <dbReference type="ARBA" id="ARBA00005233"/>
    </source>
</evidence>
<dbReference type="Pfam" id="PF07963">
    <property type="entry name" value="N_methyl"/>
    <property type="match status" value="1"/>
</dbReference>
<keyword evidence="6" id="KW-0281">Fimbrium</keyword>
<gene>
    <name evidence="9" type="ORF">NEIELOOT_01678</name>
</gene>
<dbReference type="PANTHER" id="PTHR30093:SF34">
    <property type="entry name" value="PREPILIN PEPTIDASE-DEPENDENT PROTEIN D"/>
    <property type="match status" value="1"/>
</dbReference>
<keyword evidence="8" id="KW-0812">Transmembrane</keyword>
<keyword evidence="8" id="KW-0472">Membrane</keyword>
<keyword evidence="3" id="KW-0488">Methylation</keyword>
<evidence type="ECO:0000313" key="10">
    <source>
        <dbReference type="Proteomes" id="UP000005536"/>
    </source>
</evidence>
<evidence type="ECO:0000256" key="4">
    <source>
        <dbReference type="ARBA" id="ARBA00022889"/>
    </source>
</evidence>
<dbReference type="InterPro" id="IPR001082">
    <property type="entry name" value="Pilin"/>
</dbReference>
<dbReference type="EMBL" id="ADBF01000043">
    <property type="protein sequence ID" value="EFE49587.1"/>
    <property type="molecule type" value="Genomic_DNA"/>
</dbReference>
<evidence type="ECO:0000256" key="8">
    <source>
        <dbReference type="SAM" id="Phobius"/>
    </source>
</evidence>
<dbReference type="InterPro" id="IPR012902">
    <property type="entry name" value="N_methyl_site"/>
</dbReference>
<dbReference type="InterPro" id="IPR045584">
    <property type="entry name" value="Pilin-like"/>
</dbReference>
<proteinExistence type="inferred from homology"/>
<name>D4DRI5_NEIEG</name>
<sequence>MRLFLIIKKVFKMNSLPNQQGFTLIELMIVIAIIGILAAIAIPQYSIYTTRAKLSEGLVAASHRKTAVTEAYLNNGMAGVTALASSTNTAPTADKQSKFIKSSNIDAATGAIVILLADDEESTLPDDAKGKTLVFKPYIGNADLPTAVSRGKMDWACASATNTTATKRGFTNMPQGTLPSKYAPPECK</sequence>
<evidence type="ECO:0000256" key="7">
    <source>
        <dbReference type="SAM" id="MobiDB-lite"/>
    </source>
</evidence>
<protein>
    <submittedName>
        <fullName evidence="9">Prepilin-type cleavage/methylation N-terminal domain protein</fullName>
    </submittedName>
</protein>
<dbReference type="GO" id="GO:0044096">
    <property type="term" value="C:type IV pilus"/>
    <property type="evidence" value="ECO:0007669"/>
    <property type="project" value="TreeGrafter"/>
</dbReference>
<dbReference type="STRING" id="546263.NELON_01840"/>
<organism evidence="9 10">
    <name type="scientific">Neisseria elongata subsp. glycolytica ATCC 29315</name>
    <dbReference type="NCBI Taxonomy" id="546263"/>
    <lineage>
        <taxon>Bacteria</taxon>
        <taxon>Pseudomonadati</taxon>
        <taxon>Pseudomonadota</taxon>
        <taxon>Betaproteobacteria</taxon>
        <taxon>Neisseriales</taxon>
        <taxon>Neisseriaceae</taxon>
        <taxon>Neisseria</taxon>
    </lineage>
</organism>
<accession>D4DRI5</accession>
<feature type="region of interest" description="Disordered" evidence="7">
    <location>
        <begin position="168"/>
        <end position="188"/>
    </location>
</feature>
<keyword evidence="8" id="KW-1133">Transmembrane helix</keyword>
<dbReference type="GO" id="GO:0007155">
    <property type="term" value="P:cell adhesion"/>
    <property type="evidence" value="ECO:0007669"/>
    <property type="project" value="UniProtKB-KW"/>
</dbReference>
<evidence type="ECO:0000256" key="3">
    <source>
        <dbReference type="ARBA" id="ARBA00022481"/>
    </source>
</evidence>
<comment type="similarity">
    <text evidence="1 6">Belongs to the N-Me-Phe pilin family.</text>
</comment>
<keyword evidence="4" id="KW-0130">Cell adhesion</keyword>
<dbReference type="PANTHER" id="PTHR30093">
    <property type="entry name" value="GENERAL SECRETION PATHWAY PROTEIN G"/>
    <property type="match status" value="1"/>
</dbReference>
<dbReference type="GO" id="GO:0043107">
    <property type="term" value="P:type IV pilus-dependent motility"/>
    <property type="evidence" value="ECO:0007669"/>
    <property type="project" value="TreeGrafter"/>
</dbReference>
<evidence type="ECO:0000256" key="6">
    <source>
        <dbReference type="RuleBase" id="RU000389"/>
    </source>
</evidence>
<evidence type="ECO:0000256" key="2">
    <source>
        <dbReference type="ARBA" id="ARBA00011156"/>
    </source>
</evidence>
<dbReference type="Proteomes" id="UP000005536">
    <property type="component" value="Unassembled WGS sequence"/>
</dbReference>